<feature type="chain" id="PRO_5022927517" description="Gliding motility-associated protein GldM N-terminal domain-containing protein" evidence="1">
    <location>
        <begin position="22"/>
        <end position="189"/>
    </location>
</feature>
<keyword evidence="3" id="KW-1185">Reference proteome</keyword>
<dbReference type="AlphaFoldDB" id="A0A5C6V8S8"/>
<evidence type="ECO:0000313" key="3">
    <source>
        <dbReference type="Proteomes" id="UP000321168"/>
    </source>
</evidence>
<dbReference type="PROSITE" id="PS51257">
    <property type="entry name" value="PROKAR_LIPOPROTEIN"/>
    <property type="match status" value="1"/>
</dbReference>
<proteinExistence type="predicted"/>
<reference evidence="2 3" key="1">
    <citation type="submission" date="2019-08" db="EMBL/GenBank/DDBJ databases">
        <title>Genome of Luteibaculum oceani JCM 18817.</title>
        <authorList>
            <person name="Bowman J.P."/>
        </authorList>
    </citation>
    <scope>NUCLEOTIDE SEQUENCE [LARGE SCALE GENOMIC DNA]</scope>
    <source>
        <strain evidence="2 3">JCM 18817</strain>
    </source>
</reference>
<protein>
    <recommendedName>
        <fullName evidence="4">Gliding motility-associated protein GldM N-terminal domain-containing protein</fullName>
    </recommendedName>
</protein>
<dbReference type="EMBL" id="VORB01000003">
    <property type="protein sequence ID" value="TXC81822.1"/>
    <property type="molecule type" value="Genomic_DNA"/>
</dbReference>
<sequence>MKKFKASALKLSAFVFCIIIAIGCEDPRFAKAEEKVQSFRQKLNGYKNQFENIDTVKLNEIANTVAKGIDSIETMALTQNWILDKEEAEFLTNYKSIAKPTANLIEKAQILKSDLLYSEKQLATLQTDIQNRSLPIDSILVYLDKEEKALRVIGASTQNMLEGRRLLVDRFQELHPQYTYYVNRITTEK</sequence>
<evidence type="ECO:0008006" key="4">
    <source>
        <dbReference type="Google" id="ProtNLM"/>
    </source>
</evidence>
<dbReference type="RefSeq" id="WP_147013909.1">
    <property type="nucleotide sequence ID" value="NZ_VORB01000003.1"/>
</dbReference>
<gene>
    <name evidence="2" type="ORF">FRX97_04700</name>
</gene>
<keyword evidence="1" id="KW-0732">Signal</keyword>
<accession>A0A5C6V8S8</accession>
<dbReference type="Proteomes" id="UP000321168">
    <property type="component" value="Unassembled WGS sequence"/>
</dbReference>
<comment type="caution">
    <text evidence="2">The sequence shown here is derived from an EMBL/GenBank/DDBJ whole genome shotgun (WGS) entry which is preliminary data.</text>
</comment>
<organism evidence="2 3">
    <name type="scientific">Luteibaculum oceani</name>
    <dbReference type="NCBI Taxonomy" id="1294296"/>
    <lineage>
        <taxon>Bacteria</taxon>
        <taxon>Pseudomonadati</taxon>
        <taxon>Bacteroidota</taxon>
        <taxon>Flavobacteriia</taxon>
        <taxon>Flavobacteriales</taxon>
        <taxon>Luteibaculaceae</taxon>
        <taxon>Luteibaculum</taxon>
    </lineage>
</organism>
<feature type="signal peptide" evidence="1">
    <location>
        <begin position="1"/>
        <end position="21"/>
    </location>
</feature>
<evidence type="ECO:0000313" key="2">
    <source>
        <dbReference type="EMBL" id="TXC81822.1"/>
    </source>
</evidence>
<evidence type="ECO:0000256" key="1">
    <source>
        <dbReference type="SAM" id="SignalP"/>
    </source>
</evidence>
<name>A0A5C6V8S8_9FLAO</name>